<dbReference type="GO" id="GO:0004185">
    <property type="term" value="F:serine-type carboxypeptidase activity"/>
    <property type="evidence" value="ECO:0007669"/>
    <property type="project" value="InterPro"/>
</dbReference>
<proteinExistence type="inferred from homology"/>
<keyword evidence="2" id="KW-0378">Hydrolase</keyword>
<gene>
    <name evidence="3" type="ORF">BN11_2710003</name>
</gene>
<evidence type="ECO:0000313" key="4">
    <source>
        <dbReference type="Proteomes" id="UP000035763"/>
    </source>
</evidence>
<reference evidence="3 4" key="1">
    <citation type="journal article" date="2013" name="ISME J.">
        <title>A metabolic model for members of the genus Tetrasphaera involved in enhanced biological phosphorus removal.</title>
        <authorList>
            <person name="Kristiansen R."/>
            <person name="Nguyen H.T.T."/>
            <person name="Saunders A.M."/>
            <person name="Nielsen J.L."/>
            <person name="Wimmer R."/>
            <person name="Le V.Q."/>
            <person name="McIlroy S.J."/>
            <person name="Petrovski S."/>
            <person name="Seviour R.J."/>
            <person name="Calteau A."/>
            <person name="Nielsen K.L."/>
            <person name="Nielsen P.H."/>
        </authorList>
    </citation>
    <scope>NUCLEOTIDE SEQUENCE [LARGE SCALE GENOMIC DNA]</scope>
    <source>
        <strain evidence="3 4">Ben110</strain>
    </source>
</reference>
<dbReference type="PANTHER" id="PTHR30023">
    <property type="entry name" value="D-ALANYL-D-ALANINE CARBOXYPEPTIDASE"/>
    <property type="match status" value="1"/>
</dbReference>
<dbReference type="Pfam" id="PF02113">
    <property type="entry name" value="Peptidase_S13"/>
    <property type="match status" value="2"/>
</dbReference>
<organism evidence="3 4">
    <name type="scientific">Nostocoides australiense Ben110</name>
    <dbReference type="NCBI Taxonomy" id="1193182"/>
    <lineage>
        <taxon>Bacteria</taxon>
        <taxon>Bacillati</taxon>
        <taxon>Actinomycetota</taxon>
        <taxon>Actinomycetes</taxon>
        <taxon>Micrococcales</taxon>
        <taxon>Intrasporangiaceae</taxon>
        <taxon>Nostocoides</taxon>
    </lineage>
</organism>
<dbReference type="GO" id="GO:0006508">
    <property type="term" value="P:proteolysis"/>
    <property type="evidence" value="ECO:0007669"/>
    <property type="project" value="InterPro"/>
</dbReference>
<dbReference type="GO" id="GO:0000270">
    <property type="term" value="P:peptidoglycan metabolic process"/>
    <property type="evidence" value="ECO:0007669"/>
    <property type="project" value="TreeGrafter"/>
</dbReference>
<dbReference type="STRING" id="1193182.BN11_2710003"/>
<evidence type="ECO:0000256" key="1">
    <source>
        <dbReference type="ARBA" id="ARBA00006096"/>
    </source>
</evidence>
<evidence type="ECO:0000313" key="3">
    <source>
        <dbReference type="EMBL" id="CCH73421.1"/>
    </source>
</evidence>
<protein>
    <submittedName>
        <fullName evidence="3">Putative D-alanyl-D-alanine carboxypeptidase</fullName>
    </submittedName>
</protein>
<comment type="caution">
    <text evidence="3">The sequence shown here is derived from an EMBL/GenBank/DDBJ whole genome shotgun (WGS) entry which is preliminary data.</text>
</comment>
<dbReference type="InterPro" id="IPR000667">
    <property type="entry name" value="Peptidase_S13"/>
</dbReference>
<keyword evidence="3" id="KW-0121">Carboxypeptidase</keyword>
<dbReference type="InterPro" id="IPR012338">
    <property type="entry name" value="Beta-lactam/transpept-like"/>
</dbReference>
<keyword evidence="3" id="KW-0645">Protease</keyword>
<dbReference type="Gene3D" id="3.40.710.10">
    <property type="entry name" value="DD-peptidase/beta-lactamase superfamily"/>
    <property type="match status" value="2"/>
</dbReference>
<dbReference type="SUPFAM" id="SSF56601">
    <property type="entry name" value="beta-lactamase/transpeptidase-like"/>
    <property type="match status" value="1"/>
</dbReference>
<evidence type="ECO:0000256" key="2">
    <source>
        <dbReference type="ARBA" id="ARBA00022801"/>
    </source>
</evidence>
<dbReference type="EMBL" id="CAJA01000192">
    <property type="protein sequence ID" value="CCH73421.1"/>
    <property type="molecule type" value="Genomic_DNA"/>
</dbReference>
<sequence>MDAAVADPALGPSVGVSIRDAATGKELYTRAADAPRVVASAQKILAAVAISSELDPRARMTTEVRMVAPGELVLVAGGDTLLARGDGDPDATAGRVGLRDLAEQVAGAVGEQPVERWTVRLDLTYAAGPGYPDTPTYPTGWAPGDVAAGFTQTVAMIGLADERPKPYEPSPMDPAASVLDAFVGELQRAVPDATVTADDSPDLRATPTPTEATVVARGESAAYRDVLAEALDTSDNALTENLARQAALQAGRDGSFADNAAFVVDTLKAKGYDLTGTTLLDTSGLTRGQTSTAALLSQVTADALAGKLPGLQDVIARLPVAGLDGTLFDRFRTEPANAAAGVARAKTGTLTGISSLVGTTVDADERELTFVIVADQVPATSGTLAARAALDRFVAALTACGCR</sequence>
<name>W6JXI1_9MICO</name>
<dbReference type="PRINTS" id="PR00922">
    <property type="entry name" value="DADACBPTASE3"/>
</dbReference>
<dbReference type="PANTHER" id="PTHR30023:SF0">
    <property type="entry name" value="PENICILLIN-SENSITIVE CARBOXYPEPTIDASE A"/>
    <property type="match status" value="1"/>
</dbReference>
<dbReference type="Proteomes" id="UP000035763">
    <property type="component" value="Unassembled WGS sequence"/>
</dbReference>
<keyword evidence="4" id="KW-1185">Reference proteome</keyword>
<accession>W6JXI1</accession>
<comment type="similarity">
    <text evidence="1">Belongs to the peptidase S13 family.</text>
</comment>
<dbReference type="AlphaFoldDB" id="W6JXI1"/>